<keyword evidence="2" id="KW-1133">Transmembrane helix</keyword>
<accession>A0A3S0RFP1</accession>
<feature type="compositionally biased region" description="Basic and acidic residues" evidence="1">
    <location>
        <begin position="267"/>
        <end position="277"/>
    </location>
</feature>
<evidence type="ECO:0000313" key="4">
    <source>
        <dbReference type="Proteomes" id="UP000277766"/>
    </source>
</evidence>
<comment type="caution">
    <text evidence="3">The sequence shown here is derived from an EMBL/GenBank/DDBJ whole genome shotgun (WGS) entry which is preliminary data.</text>
</comment>
<feature type="transmembrane region" description="Helical" evidence="2">
    <location>
        <begin position="44"/>
        <end position="71"/>
    </location>
</feature>
<organism evidence="3 4">
    <name type="scientific">Deinococcus radiophilus</name>
    <dbReference type="NCBI Taxonomy" id="32062"/>
    <lineage>
        <taxon>Bacteria</taxon>
        <taxon>Thermotogati</taxon>
        <taxon>Deinococcota</taxon>
        <taxon>Deinococci</taxon>
        <taxon>Deinococcales</taxon>
        <taxon>Deinococcaceae</taxon>
        <taxon>Deinococcus</taxon>
    </lineage>
</organism>
<gene>
    <name evidence="3" type="ORF">EJ104_06875</name>
</gene>
<feature type="compositionally biased region" description="Polar residues" evidence="1">
    <location>
        <begin position="210"/>
        <end position="222"/>
    </location>
</feature>
<dbReference type="InterPro" id="IPR009937">
    <property type="entry name" value="Phage_holin_3_6"/>
</dbReference>
<feature type="region of interest" description="Disordered" evidence="1">
    <location>
        <begin position="186"/>
        <end position="277"/>
    </location>
</feature>
<evidence type="ECO:0000256" key="2">
    <source>
        <dbReference type="SAM" id="Phobius"/>
    </source>
</evidence>
<protein>
    <submittedName>
        <fullName evidence="3">Phage holin family protein</fullName>
    </submittedName>
</protein>
<dbReference type="RefSeq" id="WP_126352018.1">
    <property type="nucleotide sequence ID" value="NZ_CP086380.1"/>
</dbReference>
<dbReference type="EMBL" id="RXPE01000011">
    <property type="protein sequence ID" value="RTR27273.1"/>
    <property type="molecule type" value="Genomic_DNA"/>
</dbReference>
<name>A0A3S0RFP1_9DEIO</name>
<reference evidence="3 4" key="1">
    <citation type="submission" date="2018-12" db="EMBL/GenBank/DDBJ databases">
        <title>Deinococcus radiophilus ATCC 27603 genome sequencing and assembly.</title>
        <authorList>
            <person name="Maclea K.S."/>
            <person name="Maynard C.R."/>
        </authorList>
    </citation>
    <scope>NUCLEOTIDE SEQUENCE [LARGE SCALE GENOMIC DNA]</scope>
    <source>
        <strain evidence="3 4">ATCC 27603</strain>
    </source>
</reference>
<dbReference type="Pfam" id="PF07332">
    <property type="entry name" value="Phage_holin_3_6"/>
    <property type="match status" value="1"/>
</dbReference>
<keyword evidence="4" id="KW-1185">Reference proteome</keyword>
<dbReference type="OrthoDB" id="63733at2"/>
<keyword evidence="2" id="KW-0812">Transmembrane</keyword>
<proteinExistence type="predicted"/>
<feature type="compositionally biased region" description="Polar residues" evidence="1">
    <location>
        <begin position="257"/>
        <end position="266"/>
    </location>
</feature>
<keyword evidence="2" id="KW-0472">Membrane</keyword>
<dbReference type="Proteomes" id="UP000277766">
    <property type="component" value="Unassembled WGS sequence"/>
</dbReference>
<sequence length="277" mass="29229">MQEERKSSMGSAIVDVFDAGVALAKAEVNSLAHKIGELAKAKGVGVVLLLAALVPLGLALIFLILAIYFGLVALGLPWWAAALAMFLGSLVIAGILVALALNKLSEGIGDEHRALTEDERLEAEYLAEKRRQRTEGGQPLTGAVVATGVPVSVGTQRTAPVYGQSHTTVVSSDPAVVYRSSAADHTVQADDMVRPPSEGAHAVPVYDSNPDGSAQYYGQSLNEKLDPHAPTGHNHGHADHDPNVVHPEVLQGAPQVRVSTQPTYSDDMNRGEEGGRR</sequence>
<feature type="transmembrane region" description="Helical" evidence="2">
    <location>
        <begin position="77"/>
        <end position="101"/>
    </location>
</feature>
<evidence type="ECO:0000313" key="3">
    <source>
        <dbReference type="EMBL" id="RTR27273.1"/>
    </source>
</evidence>
<evidence type="ECO:0000256" key="1">
    <source>
        <dbReference type="SAM" id="MobiDB-lite"/>
    </source>
</evidence>
<dbReference type="AlphaFoldDB" id="A0A3S0RFP1"/>